<keyword evidence="3" id="KW-1185">Reference proteome</keyword>
<name>A0A367R5W7_9NOSO</name>
<evidence type="ECO:0000313" key="2">
    <source>
        <dbReference type="EMBL" id="RCJ30924.1"/>
    </source>
</evidence>
<dbReference type="InterPro" id="IPR002711">
    <property type="entry name" value="HNH"/>
</dbReference>
<dbReference type="GO" id="GO:0003676">
    <property type="term" value="F:nucleic acid binding"/>
    <property type="evidence" value="ECO:0007669"/>
    <property type="project" value="InterPro"/>
</dbReference>
<protein>
    <recommendedName>
        <fullName evidence="1">HNH nuclease domain-containing protein</fullName>
    </recommendedName>
</protein>
<evidence type="ECO:0000313" key="3">
    <source>
        <dbReference type="Proteomes" id="UP000252107"/>
    </source>
</evidence>
<evidence type="ECO:0000259" key="1">
    <source>
        <dbReference type="SMART" id="SM00507"/>
    </source>
</evidence>
<dbReference type="Gene3D" id="1.10.30.50">
    <property type="match status" value="1"/>
</dbReference>
<gene>
    <name evidence="2" type="ORF">A6770_20595</name>
</gene>
<comment type="caution">
    <text evidence="2">The sequence shown here is derived from an EMBL/GenBank/DDBJ whole genome shotgun (WGS) entry which is preliminary data.</text>
</comment>
<reference evidence="2" key="1">
    <citation type="submission" date="2016-04" db="EMBL/GenBank/DDBJ databases">
        <authorList>
            <person name="Tabuchi Yagui T.R."/>
        </authorList>
    </citation>
    <scope>NUCLEOTIDE SEQUENCE [LARGE SCALE GENOMIC DNA]</scope>
    <source>
        <strain evidence="2">NIES-26</strain>
    </source>
</reference>
<dbReference type="Proteomes" id="UP000252107">
    <property type="component" value="Unassembled WGS sequence"/>
</dbReference>
<dbReference type="AlphaFoldDB" id="A0A367R5W7"/>
<proteinExistence type="predicted"/>
<feature type="domain" description="HNH nuclease" evidence="1">
    <location>
        <begin position="58"/>
        <end position="114"/>
    </location>
</feature>
<dbReference type="CDD" id="cd00085">
    <property type="entry name" value="HNHc"/>
    <property type="match status" value="1"/>
</dbReference>
<accession>A0A367R5W7</accession>
<dbReference type="SMART" id="SM00507">
    <property type="entry name" value="HNHc"/>
    <property type="match status" value="1"/>
</dbReference>
<sequence>MIKTVNFKGKELRELFELANKIGNRRYHKLTNQDFENYRKFDYWCYVNGDYKCGTTQESKDWLKENSNWYCPICGDRYSDKGGKTIDHKLPRSQYPWLSMEFKNLWVICQVCNQEKAEMHWYEYEHYIFVRYPNLYLSVKAARPSSVLQSLKD</sequence>
<dbReference type="Pfam" id="PF01844">
    <property type="entry name" value="HNH"/>
    <property type="match status" value="1"/>
</dbReference>
<dbReference type="EMBL" id="LXQD01000247">
    <property type="protein sequence ID" value="RCJ30924.1"/>
    <property type="molecule type" value="Genomic_DNA"/>
</dbReference>
<organism evidence="2 3">
    <name type="scientific">Nostoc minutum NIES-26</name>
    <dbReference type="NCBI Taxonomy" id="1844469"/>
    <lineage>
        <taxon>Bacteria</taxon>
        <taxon>Bacillati</taxon>
        <taxon>Cyanobacteriota</taxon>
        <taxon>Cyanophyceae</taxon>
        <taxon>Nostocales</taxon>
        <taxon>Nostocaceae</taxon>
        <taxon>Nostoc</taxon>
    </lineage>
</organism>
<dbReference type="GO" id="GO:0008270">
    <property type="term" value="F:zinc ion binding"/>
    <property type="evidence" value="ECO:0007669"/>
    <property type="project" value="InterPro"/>
</dbReference>
<dbReference type="GO" id="GO:0004519">
    <property type="term" value="F:endonuclease activity"/>
    <property type="evidence" value="ECO:0007669"/>
    <property type="project" value="InterPro"/>
</dbReference>
<dbReference type="InterPro" id="IPR003615">
    <property type="entry name" value="HNH_nuc"/>
</dbReference>